<evidence type="ECO:0000256" key="1">
    <source>
        <dbReference type="SAM" id="MobiDB-lite"/>
    </source>
</evidence>
<name>A0A926N5M1_9BACL</name>
<feature type="compositionally biased region" description="Polar residues" evidence="1">
    <location>
        <begin position="84"/>
        <end position="96"/>
    </location>
</feature>
<sequence length="123" mass="13405">MNQQNKKETNATSGSSEGLSLKELQSITNLFSKRAGQADEFMQALQTLSVASKNRDVLKQLITSLAKLNQTQAKAQDGAKTKPVSGSSTSKSTQNLDPFFNMVSTPGLRQLVSDVMKNRRSKI</sequence>
<organism evidence="2 3">
    <name type="scientific">Polycladospora coralii</name>
    <dbReference type="NCBI Taxonomy" id="2771432"/>
    <lineage>
        <taxon>Bacteria</taxon>
        <taxon>Bacillati</taxon>
        <taxon>Bacillota</taxon>
        <taxon>Bacilli</taxon>
        <taxon>Bacillales</taxon>
        <taxon>Thermoactinomycetaceae</taxon>
        <taxon>Polycladospora</taxon>
    </lineage>
</organism>
<dbReference type="Proteomes" id="UP000661691">
    <property type="component" value="Unassembled WGS sequence"/>
</dbReference>
<proteinExistence type="predicted"/>
<dbReference type="EMBL" id="JACXAH010000002">
    <property type="protein sequence ID" value="MBD1371021.1"/>
    <property type="molecule type" value="Genomic_DNA"/>
</dbReference>
<feature type="region of interest" description="Disordered" evidence="1">
    <location>
        <begin position="71"/>
        <end position="98"/>
    </location>
</feature>
<keyword evidence="3" id="KW-1185">Reference proteome</keyword>
<reference evidence="2" key="1">
    <citation type="submission" date="2020-09" db="EMBL/GenBank/DDBJ databases">
        <title>A novel bacterium of genus Hazenella, isolated from South China Sea.</title>
        <authorList>
            <person name="Huang H."/>
            <person name="Mo K."/>
            <person name="Hu Y."/>
        </authorList>
    </citation>
    <scope>NUCLEOTIDE SEQUENCE</scope>
    <source>
        <strain evidence="2">IB182357</strain>
    </source>
</reference>
<evidence type="ECO:0000313" key="3">
    <source>
        <dbReference type="Proteomes" id="UP000661691"/>
    </source>
</evidence>
<gene>
    <name evidence="2" type="ORF">IC620_01430</name>
</gene>
<dbReference type="RefSeq" id="WP_191139079.1">
    <property type="nucleotide sequence ID" value="NZ_JACXAG020000002.1"/>
</dbReference>
<dbReference type="AlphaFoldDB" id="A0A926N5M1"/>
<comment type="caution">
    <text evidence="2">The sequence shown here is derived from an EMBL/GenBank/DDBJ whole genome shotgun (WGS) entry which is preliminary data.</text>
</comment>
<evidence type="ECO:0000313" key="2">
    <source>
        <dbReference type="EMBL" id="MBD1371021.1"/>
    </source>
</evidence>
<protein>
    <submittedName>
        <fullName evidence="2">Uncharacterized protein</fullName>
    </submittedName>
</protein>
<accession>A0A926N5M1</accession>